<reference evidence="2 3" key="1">
    <citation type="submission" date="2016-03" db="EMBL/GenBank/DDBJ databases">
        <authorList>
            <person name="Ploux O."/>
        </authorList>
    </citation>
    <scope>NUCLEOTIDE SEQUENCE [LARGE SCALE GENOMIC DNA]</scope>
    <source>
        <strain evidence="2 3">R0</strain>
    </source>
</reference>
<dbReference type="PANTHER" id="PTHR40459:SF1">
    <property type="entry name" value="CONSERVED HYPOTHETICAL ALANINE AND LEUCINE RICH PROTEIN"/>
    <property type="match status" value="1"/>
</dbReference>
<dbReference type="AlphaFoldDB" id="A0A150WPW3"/>
<dbReference type="InterPro" id="IPR008927">
    <property type="entry name" value="6-PGluconate_DH-like_C_sf"/>
</dbReference>
<evidence type="ECO:0000313" key="2">
    <source>
        <dbReference type="EMBL" id="KYG66347.1"/>
    </source>
</evidence>
<dbReference type="SUPFAM" id="SSF51735">
    <property type="entry name" value="NAD(P)-binding Rossmann-fold domains"/>
    <property type="match status" value="1"/>
</dbReference>
<evidence type="ECO:0000259" key="1">
    <source>
        <dbReference type="Pfam" id="PF10728"/>
    </source>
</evidence>
<dbReference type="RefSeq" id="WP_061833912.1">
    <property type="nucleotide sequence ID" value="NZ_LUKE01000001.1"/>
</dbReference>
<dbReference type="Proteomes" id="UP000075320">
    <property type="component" value="Unassembled WGS sequence"/>
</dbReference>
<dbReference type="Pfam" id="PF10728">
    <property type="entry name" value="DUF2520"/>
    <property type="match status" value="1"/>
</dbReference>
<dbReference type="PANTHER" id="PTHR40459">
    <property type="entry name" value="CONSERVED HYPOTHETICAL ALANINE AND LEUCINE RICH PROTEIN"/>
    <property type="match status" value="1"/>
</dbReference>
<gene>
    <name evidence="2" type="ORF">AZI86_04645</name>
</gene>
<protein>
    <recommendedName>
        <fullName evidence="1">DUF2520 domain-containing protein</fullName>
    </recommendedName>
</protein>
<proteinExistence type="predicted"/>
<dbReference type="EMBL" id="LUKE01000001">
    <property type="protein sequence ID" value="KYG66347.1"/>
    <property type="molecule type" value="Genomic_DNA"/>
</dbReference>
<dbReference type="OrthoDB" id="5290876at2"/>
<dbReference type="Gene3D" id="3.40.50.720">
    <property type="entry name" value="NAD(P)-binding Rossmann-like Domain"/>
    <property type="match status" value="1"/>
</dbReference>
<evidence type="ECO:0000313" key="3">
    <source>
        <dbReference type="Proteomes" id="UP000075320"/>
    </source>
</evidence>
<accession>A0A150WPW3</accession>
<feature type="domain" description="DUF2520" evidence="1">
    <location>
        <begin position="124"/>
        <end position="231"/>
    </location>
</feature>
<sequence>MTATSTTAPFSYLIIGSGRVARHLGHYLHLENLNFESWDRSQDPHALARKVAKATHVLLAISDSALEGFYRQRLAGHEVTVIHFSGALHFDDMISAHPLMTFGPELYDLEFYRKIHFILTGASSLQEILPGLKNPFSILPAEKKSLYHAYCVAGGNFVSLLMGEMLKGLSDLNIPPQAGATYLEKVFTNTMNNPQGALTGPLVRKDATTVQKNLHALEGKPLKPIYEAFVKTYWPEYPGK</sequence>
<dbReference type="InterPro" id="IPR036291">
    <property type="entry name" value="NAD(P)-bd_dom_sf"/>
</dbReference>
<dbReference type="SUPFAM" id="SSF48179">
    <property type="entry name" value="6-phosphogluconate dehydrogenase C-terminal domain-like"/>
    <property type="match status" value="1"/>
</dbReference>
<keyword evidence="3" id="KW-1185">Reference proteome</keyword>
<dbReference type="InterPro" id="IPR018931">
    <property type="entry name" value="DUF2520"/>
</dbReference>
<organism evidence="2 3">
    <name type="scientific">Bdellovibrio bacteriovorus</name>
    <dbReference type="NCBI Taxonomy" id="959"/>
    <lineage>
        <taxon>Bacteria</taxon>
        <taxon>Pseudomonadati</taxon>
        <taxon>Bdellovibrionota</taxon>
        <taxon>Bdellovibrionia</taxon>
        <taxon>Bdellovibrionales</taxon>
        <taxon>Pseudobdellovibrionaceae</taxon>
        <taxon>Bdellovibrio</taxon>
    </lineage>
</organism>
<name>A0A150WPW3_BDEBC</name>
<dbReference type="Gene3D" id="1.10.1040.20">
    <property type="entry name" value="ProC-like, C-terminal domain"/>
    <property type="match status" value="1"/>
</dbReference>
<dbReference type="InterPro" id="IPR037108">
    <property type="entry name" value="TM1727-like_C_sf"/>
</dbReference>
<comment type="caution">
    <text evidence="2">The sequence shown here is derived from an EMBL/GenBank/DDBJ whole genome shotgun (WGS) entry which is preliminary data.</text>
</comment>